<proteinExistence type="predicted"/>
<evidence type="ECO:0000313" key="2">
    <source>
        <dbReference type="EMBL" id="KWV47782.1"/>
    </source>
</evidence>
<name>A0A120FIM7_9BRAD</name>
<evidence type="ECO:0000256" key="1">
    <source>
        <dbReference type="SAM" id="SignalP"/>
    </source>
</evidence>
<evidence type="ECO:0000313" key="3">
    <source>
        <dbReference type="Proteomes" id="UP000057737"/>
    </source>
</evidence>
<protein>
    <recommendedName>
        <fullName evidence="4">DUF2380 domain-containing protein</fullName>
    </recommendedName>
</protein>
<dbReference type="Pfam" id="PF11684">
    <property type="entry name" value="DUF3280"/>
    <property type="match status" value="2"/>
</dbReference>
<gene>
    <name evidence="2" type="ORF">AS156_19280</name>
</gene>
<keyword evidence="3" id="KW-1185">Reference proteome</keyword>
<keyword evidence="1" id="KW-0732">Signal</keyword>
<organism evidence="2 3">
    <name type="scientific">Bradyrhizobium macuxiense</name>
    <dbReference type="NCBI Taxonomy" id="1755647"/>
    <lineage>
        <taxon>Bacteria</taxon>
        <taxon>Pseudomonadati</taxon>
        <taxon>Pseudomonadota</taxon>
        <taxon>Alphaproteobacteria</taxon>
        <taxon>Hyphomicrobiales</taxon>
        <taxon>Nitrobacteraceae</taxon>
        <taxon>Bradyrhizobium</taxon>
    </lineage>
</organism>
<dbReference type="RefSeq" id="WP_066513641.1">
    <property type="nucleotide sequence ID" value="NZ_LNCU01000112.1"/>
</dbReference>
<sequence length="336" mass="35576">MPRSRPALQTLVLAGFLFGFSHACPGALAAGRVGVEIQDFGYIDTSGEPTDQTASHQERLTAFTAALKRDVAADPLYRLVPSSCGSTCEADAPLTAERLHAASQGGANILIVGLVQKMSTLVQWARVRAVDLDGNRILFEKLYTFRGDNDGAWQRAEAFVSREIREALSTRQQAASAPVKLASFNFELEDGSAASAETTTDNAELANTTVAVRQMLGQSGRYVVIPVDGTKTDAAVPGAIHDCGGCDAGIARKLGADQSLIGVIVRISRMEYLVRFQLRDAGTGNVVASGSSGLRMGANYSWSRGATRLIRDRLLEPAQATELTPAPGAPVAPASR</sequence>
<feature type="chain" id="PRO_5007165360" description="DUF2380 domain-containing protein" evidence="1">
    <location>
        <begin position="24"/>
        <end position="336"/>
    </location>
</feature>
<accession>A0A120FIM7</accession>
<dbReference type="EMBL" id="LNCU01000112">
    <property type="protein sequence ID" value="KWV47782.1"/>
    <property type="molecule type" value="Genomic_DNA"/>
</dbReference>
<dbReference type="InterPro" id="IPR021698">
    <property type="entry name" value="DUF3280"/>
</dbReference>
<comment type="caution">
    <text evidence="2">The sequence shown here is derived from an EMBL/GenBank/DDBJ whole genome shotgun (WGS) entry which is preliminary data.</text>
</comment>
<reference evidence="2 3" key="1">
    <citation type="submission" date="2015-11" db="EMBL/GenBank/DDBJ databases">
        <title>Draft Genome Sequence of the Strain BR 10303 (Bradyrhizobium sp.) isolated from nodules of Centrolobium paraense.</title>
        <authorList>
            <person name="Zelli J.E."/>
            <person name="Simoes-Araujo J.L."/>
            <person name="Barauna A.C."/>
            <person name="Silva K."/>
        </authorList>
    </citation>
    <scope>NUCLEOTIDE SEQUENCE [LARGE SCALE GENOMIC DNA]</scope>
    <source>
        <strain evidence="2 3">BR 10303</strain>
    </source>
</reference>
<feature type="signal peptide" evidence="1">
    <location>
        <begin position="1"/>
        <end position="23"/>
    </location>
</feature>
<dbReference type="Proteomes" id="UP000057737">
    <property type="component" value="Unassembled WGS sequence"/>
</dbReference>
<dbReference type="OrthoDB" id="8442682at2"/>
<dbReference type="AlphaFoldDB" id="A0A120FIM7"/>
<evidence type="ECO:0008006" key="4">
    <source>
        <dbReference type="Google" id="ProtNLM"/>
    </source>
</evidence>